<organism evidence="6 7">
    <name type="scientific">Candidatus Doudnabacteria bacterium RIFCSPHIGHO2_01_FULL_46_14</name>
    <dbReference type="NCBI Taxonomy" id="1817824"/>
    <lineage>
        <taxon>Bacteria</taxon>
        <taxon>Candidatus Doudnaibacteriota</taxon>
    </lineage>
</organism>
<dbReference type="Pfam" id="PF07681">
    <property type="entry name" value="DoxX"/>
    <property type="match status" value="1"/>
</dbReference>
<keyword evidence="4 5" id="KW-0472">Membrane</keyword>
<gene>
    <name evidence="6" type="ORF">A2751_00965</name>
</gene>
<feature type="transmembrane region" description="Helical" evidence="5">
    <location>
        <begin position="12"/>
        <end position="29"/>
    </location>
</feature>
<evidence type="ECO:0000313" key="7">
    <source>
        <dbReference type="Proteomes" id="UP000176864"/>
    </source>
</evidence>
<evidence type="ECO:0000256" key="5">
    <source>
        <dbReference type="SAM" id="Phobius"/>
    </source>
</evidence>
<accession>A0A1F5NMV2</accession>
<dbReference type="AlphaFoldDB" id="A0A1F5NMV2"/>
<evidence type="ECO:0000256" key="2">
    <source>
        <dbReference type="ARBA" id="ARBA00022692"/>
    </source>
</evidence>
<dbReference type="STRING" id="1817824.A2751_00965"/>
<evidence type="ECO:0000256" key="4">
    <source>
        <dbReference type="ARBA" id="ARBA00023136"/>
    </source>
</evidence>
<dbReference type="EMBL" id="MFEK01000010">
    <property type="protein sequence ID" value="OGE79015.1"/>
    <property type="molecule type" value="Genomic_DNA"/>
</dbReference>
<keyword evidence="2 5" id="KW-0812">Transmembrane</keyword>
<feature type="transmembrane region" description="Helical" evidence="5">
    <location>
        <begin position="41"/>
        <end position="65"/>
    </location>
</feature>
<evidence type="ECO:0000313" key="6">
    <source>
        <dbReference type="EMBL" id="OGE79015.1"/>
    </source>
</evidence>
<evidence type="ECO:0000256" key="1">
    <source>
        <dbReference type="ARBA" id="ARBA00004141"/>
    </source>
</evidence>
<dbReference type="GO" id="GO:0016020">
    <property type="term" value="C:membrane"/>
    <property type="evidence" value="ECO:0007669"/>
    <property type="project" value="UniProtKB-SubCell"/>
</dbReference>
<dbReference type="Proteomes" id="UP000176864">
    <property type="component" value="Unassembled WGS sequence"/>
</dbReference>
<evidence type="ECO:0000256" key="3">
    <source>
        <dbReference type="ARBA" id="ARBA00022989"/>
    </source>
</evidence>
<proteinExistence type="predicted"/>
<dbReference type="InterPro" id="IPR032808">
    <property type="entry name" value="DoxX"/>
</dbReference>
<keyword evidence="3 5" id="KW-1133">Transmembrane helix</keyword>
<reference evidence="6 7" key="1">
    <citation type="journal article" date="2016" name="Nat. Commun.">
        <title>Thousands of microbial genomes shed light on interconnected biogeochemical processes in an aquifer system.</title>
        <authorList>
            <person name="Anantharaman K."/>
            <person name="Brown C.T."/>
            <person name="Hug L.A."/>
            <person name="Sharon I."/>
            <person name="Castelle C.J."/>
            <person name="Probst A.J."/>
            <person name="Thomas B.C."/>
            <person name="Singh A."/>
            <person name="Wilkins M.J."/>
            <person name="Karaoz U."/>
            <person name="Brodie E.L."/>
            <person name="Williams K.H."/>
            <person name="Hubbard S.S."/>
            <person name="Banfield J.F."/>
        </authorList>
    </citation>
    <scope>NUCLEOTIDE SEQUENCE [LARGE SCALE GENOMIC DNA]</scope>
</reference>
<name>A0A1F5NMV2_9BACT</name>
<protein>
    <recommendedName>
        <fullName evidence="8">DoxX family protein</fullName>
    </recommendedName>
</protein>
<comment type="subcellular location">
    <subcellularLocation>
        <location evidence="1">Membrane</location>
        <topology evidence="1">Multi-pass membrane protein</topology>
    </subcellularLocation>
</comment>
<evidence type="ECO:0008006" key="8">
    <source>
        <dbReference type="Google" id="ProtNLM"/>
    </source>
</evidence>
<sequence length="119" mass="12834">MFEGLNQYADIAFWVLQAVVGVIFIVHAVPKLKNPAQVASAYGAPSFVGTLHGAIEVAAGVALIANQFVQYAAAVVALIMLGAIYFKIFKWKMPFMGQTVTGWEFDLMLLTAGLAILTR</sequence>
<feature type="transmembrane region" description="Helical" evidence="5">
    <location>
        <begin position="71"/>
        <end position="89"/>
    </location>
</feature>
<comment type="caution">
    <text evidence="6">The sequence shown here is derived from an EMBL/GenBank/DDBJ whole genome shotgun (WGS) entry which is preliminary data.</text>
</comment>